<dbReference type="AlphaFoldDB" id="A0A1M5I9G6"/>
<gene>
    <name evidence="2" type="ORF">SAMN05444169_1400</name>
</gene>
<accession>A0A1M5I9G6</accession>
<evidence type="ECO:0000313" key="2">
    <source>
        <dbReference type="EMBL" id="SHG24936.1"/>
    </source>
</evidence>
<feature type="region of interest" description="Disordered" evidence="1">
    <location>
        <begin position="19"/>
        <end position="41"/>
    </location>
</feature>
<evidence type="ECO:0000313" key="3">
    <source>
        <dbReference type="Proteomes" id="UP000190675"/>
    </source>
</evidence>
<proteinExistence type="predicted"/>
<dbReference type="Proteomes" id="UP000190675">
    <property type="component" value="Chromosome I"/>
</dbReference>
<evidence type="ECO:0000256" key="1">
    <source>
        <dbReference type="SAM" id="MobiDB-lite"/>
    </source>
</evidence>
<dbReference type="EMBL" id="LT670818">
    <property type="protein sequence ID" value="SHG24936.1"/>
    <property type="molecule type" value="Genomic_DNA"/>
</dbReference>
<reference evidence="2 3" key="1">
    <citation type="submission" date="2016-11" db="EMBL/GenBank/DDBJ databases">
        <authorList>
            <person name="Jaros S."/>
            <person name="Januszkiewicz K."/>
            <person name="Wedrychowicz H."/>
        </authorList>
    </citation>
    <scope>NUCLEOTIDE SEQUENCE [LARGE SCALE GENOMIC DNA]</scope>
    <source>
        <strain evidence="2 3">GAS242</strain>
    </source>
</reference>
<name>A0A1M5I9G6_9BRAD</name>
<sequence length="60" mass="6333">MSDVFKREEPGYYGAFSRRAIGPSLSGADPVGGDSGGAARRTGGVLRRALGEQHKHDCDL</sequence>
<organism evidence="2 3">
    <name type="scientific">Bradyrhizobium erythrophlei</name>
    <dbReference type="NCBI Taxonomy" id="1437360"/>
    <lineage>
        <taxon>Bacteria</taxon>
        <taxon>Pseudomonadati</taxon>
        <taxon>Pseudomonadota</taxon>
        <taxon>Alphaproteobacteria</taxon>
        <taxon>Hyphomicrobiales</taxon>
        <taxon>Nitrobacteraceae</taxon>
        <taxon>Bradyrhizobium</taxon>
    </lineage>
</organism>
<protein>
    <submittedName>
        <fullName evidence="2">Uncharacterized protein</fullName>
    </submittedName>
</protein>